<keyword evidence="2" id="KW-1185">Reference proteome</keyword>
<evidence type="ECO:0000313" key="2">
    <source>
        <dbReference type="Proteomes" id="UP000002010"/>
    </source>
</evidence>
<dbReference type="KEGG" id="lhk:LHK_01297"/>
<gene>
    <name evidence="1" type="ordered locus">LHK_01297</name>
</gene>
<dbReference type="HOGENOM" id="CLU_3008738_0_0_4"/>
<sequence length="56" mass="6125">MISIVPALSCMCPEQSEILHLWTLSGLAGQAFGPDRHVWTHDGYGPVSGFMNFCSE</sequence>
<accession>C1D747</accession>
<proteinExistence type="predicted"/>
<dbReference type="AlphaFoldDB" id="C1D747"/>
<protein>
    <submittedName>
        <fullName evidence="1">Uncharacterized protein</fullName>
    </submittedName>
</protein>
<name>C1D747_LARHH</name>
<reference evidence="1 2" key="1">
    <citation type="journal article" date="2009" name="PLoS Genet.">
        <title>The complete genome and proteome of Laribacter hongkongensis reveal potential mechanisms for adaptations to different temperatures and habitats.</title>
        <authorList>
            <person name="Woo P.C."/>
            <person name="Lau S.K."/>
            <person name="Tse H."/>
            <person name="Teng J.L."/>
            <person name="Curreem S.O."/>
            <person name="Tsang A.K."/>
            <person name="Fan R.Y."/>
            <person name="Wong G.K."/>
            <person name="Huang Y."/>
            <person name="Loman N.J."/>
            <person name="Snyder L.A."/>
            <person name="Cai J.J."/>
            <person name="Huang J.D."/>
            <person name="Mak W."/>
            <person name="Pallen M.J."/>
            <person name="Lok S."/>
            <person name="Yuen K.Y."/>
        </authorList>
    </citation>
    <scope>NUCLEOTIDE SEQUENCE [LARGE SCALE GENOMIC DNA]</scope>
    <source>
        <strain evidence="1 2">HLHK9</strain>
    </source>
</reference>
<dbReference type="Proteomes" id="UP000002010">
    <property type="component" value="Chromosome"/>
</dbReference>
<organism evidence="1 2">
    <name type="scientific">Laribacter hongkongensis (strain HLHK9)</name>
    <dbReference type="NCBI Taxonomy" id="557598"/>
    <lineage>
        <taxon>Bacteria</taxon>
        <taxon>Pseudomonadati</taxon>
        <taxon>Pseudomonadota</taxon>
        <taxon>Betaproteobacteria</taxon>
        <taxon>Neisseriales</taxon>
        <taxon>Aquaspirillaceae</taxon>
        <taxon>Laribacter</taxon>
    </lineage>
</organism>
<dbReference type="EMBL" id="CP001154">
    <property type="protein sequence ID" value="ACO74287.1"/>
    <property type="molecule type" value="Genomic_DNA"/>
</dbReference>
<evidence type="ECO:0000313" key="1">
    <source>
        <dbReference type="EMBL" id="ACO74287.1"/>
    </source>
</evidence>